<dbReference type="InterPro" id="IPR002469">
    <property type="entry name" value="Peptidase_S9B_N"/>
</dbReference>
<evidence type="ECO:0000259" key="8">
    <source>
        <dbReference type="Pfam" id="PF00930"/>
    </source>
</evidence>
<sequence length="681" mass="74734">MAGLQFSYAQGFDVEAVTSYPFVTELTAASTGSKLAFTVNVKGIRNIYVAEGPLFKLRKLTNFNTDEGQELTGVTISPDGKWVIFVRGGDHGAFDESIPRNPSSAPVEPHVQLYYMPFKAGGQAILLTDGDYPVISPSGKQVAYIKNGQVWVSALDGSVSMKRLFYSRGSVHSIQWSPDGNRLLFVNSRNDHSLIGIYTDSASSIKWIDPSFSMDQSARWSPDGKQIVFIRRATRGGYPDSLTAPVYEPWSIRIADVLSGKGKELWKAPETLQGSYPETNGGANLHWAAKGHIVYVSYQDGWPHLYSLPASGGKPILLTPGAFAIEHVKLSADGNWVYFSANKEDRDRRHIFRVPVDQAAMETLTPGTGLESNAVPLGDGKTVAFLSATAQQPNLPATLSLGSKQINMIGKELITPAFPSQKLITPKSVQFKASDGKMVYGQLFEPTSGSSKKPAILFVHGGPQRQMLLGWHFGDYYSNTYALNQYLASQGFVVLAVNYRLGVGYGYDFQNPLHSWTTGASEYLDVEAAGKWLASQDGVDPKRVGIYGGSYGGYLTALALGRDSKLFAAGVDIHGEHNLSTFLPAESAEPAPDLALAKKLNWQSSPIAWLDNWTSPVLIIHGDDDGNVPFHQSIDLLNRLKKKKTPFETLMIPDETHHWMKYKNMLQVDEAVAEFLIRKLK</sequence>
<dbReference type="Gene3D" id="2.120.10.30">
    <property type="entry name" value="TolB, C-terminal domain"/>
    <property type="match status" value="2"/>
</dbReference>
<evidence type="ECO:0000259" key="7">
    <source>
        <dbReference type="Pfam" id="PF00326"/>
    </source>
</evidence>
<dbReference type="PANTHER" id="PTHR42776:SF27">
    <property type="entry name" value="DIPEPTIDYL PEPTIDASE FAMILY MEMBER 6"/>
    <property type="match status" value="1"/>
</dbReference>
<evidence type="ECO:0000256" key="4">
    <source>
        <dbReference type="ARBA" id="ARBA00032284"/>
    </source>
</evidence>
<dbReference type="eggNOG" id="COG0823">
    <property type="taxonomic scope" value="Bacteria"/>
</dbReference>
<dbReference type="InterPro" id="IPR029058">
    <property type="entry name" value="AB_hydrolase_fold"/>
</dbReference>
<accession>R9H5K9</accession>
<dbReference type="eggNOG" id="COG1506">
    <property type="taxonomic scope" value="Bacteria"/>
</dbReference>
<keyword evidence="10" id="KW-1185">Reference proteome</keyword>
<dbReference type="Pfam" id="PF00326">
    <property type="entry name" value="Peptidase_S9"/>
    <property type="match status" value="1"/>
</dbReference>
<evidence type="ECO:0000313" key="10">
    <source>
        <dbReference type="Proteomes" id="UP000014174"/>
    </source>
</evidence>
<dbReference type="Pfam" id="PF00930">
    <property type="entry name" value="DPPIV_N"/>
    <property type="match status" value="1"/>
</dbReference>
<dbReference type="InterPro" id="IPR001375">
    <property type="entry name" value="Peptidase_S9_cat"/>
</dbReference>
<dbReference type="STRING" id="1150600.ADIARSV_0367"/>
<organism evidence="9 10">
    <name type="scientific">Arcticibacter svalbardensis MN12-7</name>
    <dbReference type="NCBI Taxonomy" id="1150600"/>
    <lineage>
        <taxon>Bacteria</taxon>
        <taxon>Pseudomonadati</taxon>
        <taxon>Bacteroidota</taxon>
        <taxon>Sphingobacteriia</taxon>
        <taxon>Sphingobacteriales</taxon>
        <taxon>Sphingobacteriaceae</taxon>
        <taxon>Arcticibacter</taxon>
    </lineage>
</organism>
<comment type="caution">
    <text evidence="9">The sequence shown here is derived from an EMBL/GenBank/DDBJ whole genome shotgun (WGS) entry which is preliminary data.</text>
</comment>
<dbReference type="InterPro" id="IPR011042">
    <property type="entry name" value="6-blade_b-propeller_TolB-like"/>
</dbReference>
<dbReference type="PANTHER" id="PTHR42776">
    <property type="entry name" value="SERINE PEPTIDASE S9 FAMILY MEMBER"/>
    <property type="match status" value="1"/>
</dbReference>
<feature type="domain" description="Dipeptidylpeptidase IV N-terminal" evidence="8">
    <location>
        <begin position="290"/>
        <end position="369"/>
    </location>
</feature>
<dbReference type="SUPFAM" id="SSF53474">
    <property type="entry name" value="alpha/beta-Hydrolases"/>
    <property type="match status" value="1"/>
</dbReference>
<name>R9H5K9_9SPHI</name>
<dbReference type="Proteomes" id="UP000014174">
    <property type="component" value="Unassembled WGS sequence"/>
</dbReference>
<evidence type="ECO:0000256" key="2">
    <source>
        <dbReference type="ARBA" id="ARBA00022825"/>
    </source>
</evidence>
<keyword evidence="1" id="KW-0378">Hydrolase</keyword>
<evidence type="ECO:0000256" key="1">
    <source>
        <dbReference type="ARBA" id="ARBA00022801"/>
    </source>
</evidence>
<dbReference type="GO" id="GO:0006508">
    <property type="term" value="P:proteolysis"/>
    <property type="evidence" value="ECO:0007669"/>
    <property type="project" value="InterPro"/>
</dbReference>
<dbReference type="PROSITE" id="PS00708">
    <property type="entry name" value="PRO_ENDOPEP_SER"/>
    <property type="match status" value="1"/>
</dbReference>
<proteinExistence type="predicted"/>
<keyword evidence="3" id="KW-0007">Acetylation</keyword>
<dbReference type="SUPFAM" id="SSF82171">
    <property type="entry name" value="DPP6 N-terminal domain-like"/>
    <property type="match status" value="1"/>
</dbReference>
<reference evidence="9 10" key="1">
    <citation type="journal article" date="2013" name="Genome Announc.">
        <title>Draft Genome Sequence of Arcticibacter svalbardensis Strain MN12-7T, a Member of the Family Sphingobacteriaceae Isolated from an Arctic Soil Sample.</title>
        <authorList>
            <person name="Shivaji S."/>
            <person name="Ara S."/>
            <person name="Prasad S."/>
            <person name="Manasa B.P."/>
            <person name="Begum Z."/>
            <person name="Singh A."/>
            <person name="Kumar Pinnaka A."/>
        </authorList>
    </citation>
    <scope>NUCLEOTIDE SEQUENCE [LARGE SCALE GENOMIC DNA]</scope>
    <source>
        <strain evidence="9 10">MN12-7</strain>
    </source>
</reference>
<dbReference type="EMBL" id="AQPN01000012">
    <property type="protein sequence ID" value="EOR96464.1"/>
    <property type="molecule type" value="Genomic_DNA"/>
</dbReference>
<comment type="function">
    <text evidence="6">This enzyme catalyzes the hydrolysis of the N-terminal peptide bond of an N-acetylated peptide to generate an N-acetylated amino acid and a peptide with a free N-terminus. It preferentially cleaves off Ac-Ala, Ac-Met and Ac-Ser. Also, involved in the degradation of oxidized and glycated proteins.</text>
</comment>
<keyword evidence="2" id="KW-0720">Serine protease</keyword>
<protein>
    <recommendedName>
        <fullName evidence="5">Acyl-peptide hydrolase</fullName>
    </recommendedName>
    <alternativeName>
        <fullName evidence="4">Acylaminoacyl-peptidase</fullName>
    </alternativeName>
</protein>
<dbReference type="AlphaFoldDB" id="R9H5K9"/>
<evidence type="ECO:0000313" key="9">
    <source>
        <dbReference type="EMBL" id="EOR96464.1"/>
    </source>
</evidence>
<dbReference type="Pfam" id="PF07676">
    <property type="entry name" value="PD40"/>
    <property type="match status" value="3"/>
</dbReference>
<dbReference type="InterPro" id="IPR011659">
    <property type="entry name" value="WD40"/>
</dbReference>
<evidence type="ECO:0000256" key="5">
    <source>
        <dbReference type="ARBA" id="ARBA00032596"/>
    </source>
</evidence>
<dbReference type="GO" id="GO:0004252">
    <property type="term" value="F:serine-type endopeptidase activity"/>
    <property type="evidence" value="ECO:0007669"/>
    <property type="project" value="InterPro"/>
</dbReference>
<dbReference type="Gene3D" id="3.40.50.1820">
    <property type="entry name" value="alpha/beta hydrolase"/>
    <property type="match status" value="1"/>
</dbReference>
<dbReference type="PATRIC" id="fig|1150600.3.peg.359"/>
<gene>
    <name evidence="9" type="ORF">ADIARSV_0367</name>
</gene>
<feature type="domain" description="Peptidase S9 prolyl oligopeptidase catalytic" evidence="7">
    <location>
        <begin position="485"/>
        <end position="681"/>
    </location>
</feature>
<dbReference type="InterPro" id="IPR002471">
    <property type="entry name" value="Pept_S9_AS"/>
</dbReference>
<evidence type="ECO:0000256" key="6">
    <source>
        <dbReference type="ARBA" id="ARBA00045885"/>
    </source>
</evidence>
<evidence type="ECO:0000256" key="3">
    <source>
        <dbReference type="ARBA" id="ARBA00022990"/>
    </source>
</evidence>
<keyword evidence="2" id="KW-0645">Protease</keyword>